<dbReference type="Pfam" id="PF10098">
    <property type="entry name" value="DUF2336"/>
    <property type="match status" value="1"/>
</dbReference>
<dbReference type="EMBL" id="SACP01000016">
    <property type="protein sequence ID" value="RVU16308.1"/>
    <property type="molecule type" value="Genomic_DNA"/>
</dbReference>
<proteinExistence type="predicted"/>
<comment type="caution">
    <text evidence="1">The sequence shown here is derived from an EMBL/GenBank/DDBJ whole genome shotgun (WGS) entry which is preliminary data.</text>
</comment>
<name>A0A3S2V5X2_9HYPH</name>
<dbReference type="OrthoDB" id="9798569at2"/>
<evidence type="ECO:0000313" key="1">
    <source>
        <dbReference type="EMBL" id="RVU16308.1"/>
    </source>
</evidence>
<sequence length="401" mass="42247">MTIRQFLLWTRHDSAGRRAEAAAALARAYLYAGLAGEGRREARTALMALLDDPSPVVRRALAEACANAAEAPRPLVVALAQDQPDIAALVLARSPVLTDPDLVDCAAIGEEAARLAIADRPYLSPMLCGALAEIAGPAALARLAANPGAEITRGSLLRLVDRHGDDGSLREALLARADLPLDVRQAVTARLAASLSDFVVGCGWLSPERGARVAREASERTTLGLAEGAERGDLRRLVEHLRRNGQLTAGLILRALLTRRIAFTEAAFSDLTGLTPERTAGLLHDPHGGFPALYRRAGLPGTLQPAFAAALSAWREESRGLSALGGPALSRRMIERALTACETMPFAESHALVALLNRFESEATRDEARGLARSLAGETAVAAALEALPALPGPRSVPLAA</sequence>
<dbReference type="InterPro" id="IPR016024">
    <property type="entry name" value="ARM-type_fold"/>
</dbReference>
<dbReference type="PIRSF" id="PIRSF035865">
    <property type="entry name" value="UCP035865"/>
    <property type="match status" value="1"/>
</dbReference>
<organism evidence="1 2">
    <name type="scientific">Methylobacterium oryzihabitans</name>
    <dbReference type="NCBI Taxonomy" id="2499852"/>
    <lineage>
        <taxon>Bacteria</taxon>
        <taxon>Pseudomonadati</taxon>
        <taxon>Pseudomonadota</taxon>
        <taxon>Alphaproteobacteria</taxon>
        <taxon>Hyphomicrobiales</taxon>
        <taxon>Methylobacteriaceae</taxon>
        <taxon>Methylobacterium</taxon>
    </lineage>
</organism>
<dbReference type="RefSeq" id="WP_127731105.1">
    <property type="nucleotide sequence ID" value="NZ_SACP01000016.1"/>
</dbReference>
<dbReference type="InterPro" id="IPR014598">
    <property type="entry name" value="UCP035865"/>
</dbReference>
<gene>
    <name evidence="1" type="ORF">EOE48_16580</name>
</gene>
<dbReference type="Proteomes" id="UP000286997">
    <property type="component" value="Unassembled WGS sequence"/>
</dbReference>
<dbReference type="Gene3D" id="1.25.10.10">
    <property type="entry name" value="Leucine-rich Repeat Variant"/>
    <property type="match status" value="1"/>
</dbReference>
<dbReference type="AlphaFoldDB" id="A0A3S2V5X2"/>
<evidence type="ECO:0000313" key="2">
    <source>
        <dbReference type="Proteomes" id="UP000286997"/>
    </source>
</evidence>
<accession>A0A3S2V5X2</accession>
<keyword evidence="2" id="KW-1185">Reference proteome</keyword>
<dbReference type="InterPro" id="IPR019285">
    <property type="entry name" value="DUF2336"/>
</dbReference>
<dbReference type="InterPro" id="IPR011989">
    <property type="entry name" value="ARM-like"/>
</dbReference>
<protein>
    <submittedName>
        <fullName evidence="1">DUF2336 domain-containing protein</fullName>
    </submittedName>
</protein>
<dbReference type="SUPFAM" id="SSF48371">
    <property type="entry name" value="ARM repeat"/>
    <property type="match status" value="1"/>
</dbReference>
<reference evidence="1 2" key="1">
    <citation type="submission" date="2019-01" db="EMBL/GenBank/DDBJ databases">
        <authorList>
            <person name="Chen W.-M."/>
        </authorList>
    </citation>
    <scope>NUCLEOTIDE SEQUENCE [LARGE SCALE GENOMIC DNA]</scope>
    <source>
        <strain evidence="1 2">TER-1</strain>
    </source>
</reference>